<evidence type="ECO:0000313" key="4">
    <source>
        <dbReference type="Proteomes" id="UP001500556"/>
    </source>
</evidence>
<dbReference type="InterPro" id="IPR020846">
    <property type="entry name" value="MFS_dom"/>
</dbReference>
<gene>
    <name evidence="3" type="ORF">GCM10025782_03330</name>
</gene>
<name>A0ABP8XNV5_9MICO</name>
<protein>
    <recommendedName>
        <fullName evidence="2">Major facilitator superfamily (MFS) profile domain-containing protein</fullName>
    </recommendedName>
</protein>
<organism evidence="3 4">
    <name type="scientific">Pedococcus ginsenosidimutans</name>
    <dbReference type="NCBI Taxonomy" id="490570"/>
    <lineage>
        <taxon>Bacteria</taxon>
        <taxon>Bacillati</taxon>
        <taxon>Actinomycetota</taxon>
        <taxon>Actinomycetes</taxon>
        <taxon>Micrococcales</taxon>
        <taxon>Intrasporangiaceae</taxon>
        <taxon>Pedococcus</taxon>
    </lineage>
</organism>
<feature type="transmembrane region" description="Helical" evidence="1">
    <location>
        <begin position="82"/>
        <end position="104"/>
    </location>
</feature>
<sequence length="143" mass="14307">MGTDRRPGAARSVISLGHLLVGGVALSFAGTMVVAGREPSAELGAVFVGLGLSLALAATLFTCAAVVGLLRLREGRGGLLSLVLSIVELALGAALAVALAVAVQGYGAFEPWRSPLLVPSGVLVALGLAGLRVELVARRPETG</sequence>
<feature type="transmembrane region" description="Helical" evidence="1">
    <location>
        <begin position="12"/>
        <end position="35"/>
    </location>
</feature>
<keyword evidence="4" id="KW-1185">Reference proteome</keyword>
<dbReference type="PROSITE" id="PS50850">
    <property type="entry name" value="MFS"/>
    <property type="match status" value="1"/>
</dbReference>
<accession>A0ABP8XNV5</accession>
<reference evidence="4" key="1">
    <citation type="journal article" date="2019" name="Int. J. Syst. Evol. Microbiol.">
        <title>The Global Catalogue of Microorganisms (GCM) 10K type strain sequencing project: providing services to taxonomists for standard genome sequencing and annotation.</title>
        <authorList>
            <consortium name="The Broad Institute Genomics Platform"/>
            <consortium name="The Broad Institute Genome Sequencing Center for Infectious Disease"/>
            <person name="Wu L."/>
            <person name="Ma J."/>
        </authorList>
    </citation>
    <scope>NUCLEOTIDE SEQUENCE [LARGE SCALE GENOMIC DNA]</scope>
    <source>
        <strain evidence="4">JCM 18961</strain>
    </source>
</reference>
<feature type="transmembrane region" description="Helical" evidence="1">
    <location>
        <begin position="47"/>
        <end position="70"/>
    </location>
</feature>
<feature type="transmembrane region" description="Helical" evidence="1">
    <location>
        <begin position="116"/>
        <end position="137"/>
    </location>
</feature>
<dbReference type="Proteomes" id="UP001500556">
    <property type="component" value="Unassembled WGS sequence"/>
</dbReference>
<keyword evidence="1" id="KW-0812">Transmembrane</keyword>
<proteinExistence type="predicted"/>
<dbReference type="EMBL" id="BAABLO010000001">
    <property type="protein sequence ID" value="GAA4710628.1"/>
    <property type="molecule type" value="Genomic_DNA"/>
</dbReference>
<keyword evidence="1" id="KW-0472">Membrane</keyword>
<evidence type="ECO:0000256" key="1">
    <source>
        <dbReference type="SAM" id="Phobius"/>
    </source>
</evidence>
<evidence type="ECO:0000259" key="2">
    <source>
        <dbReference type="PROSITE" id="PS50850"/>
    </source>
</evidence>
<feature type="domain" description="Major facilitator superfamily (MFS) profile" evidence="2">
    <location>
        <begin position="1"/>
        <end position="143"/>
    </location>
</feature>
<keyword evidence="1" id="KW-1133">Transmembrane helix</keyword>
<dbReference type="RefSeq" id="WP_345500707.1">
    <property type="nucleotide sequence ID" value="NZ_BAABLO010000001.1"/>
</dbReference>
<comment type="caution">
    <text evidence="3">The sequence shown here is derived from an EMBL/GenBank/DDBJ whole genome shotgun (WGS) entry which is preliminary data.</text>
</comment>
<evidence type="ECO:0000313" key="3">
    <source>
        <dbReference type="EMBL" id="GAA4710628.1"/>
    </source>
</evidence>